<dbReference type="AlphaFoldDB" id="A0A2B4SIM4"/>
<reference evidence="6" key="1">
    <citation type="journal article" date="2017" name="bioRxiv">
        <title>Comparative analysis of the genomes of Stylophora pistillata and Acropora digitifera provides evidence for extensive differences between species of corals.</title>
        <authorList>
            <person name="Voolstra C.R."/>
            <person name="Li Y."/>
            <person name="Liew Y.J."/>
            <person name="Baumgarten S."/>
            <person name="Zoccola D."/>
            <person name="Flot J.-F."/>
            <person name="Tambutte S."/>
            <person name="Allemand D."/>
            <person name="Aranda M."/>
        </authorList>
    </citation>
    <scope>NUCLEOTIDE SEQUENCE [LARGE SCALE GENOMIC DNA]</scope>
</reference>
<dbReference type="OrthoDB" id="5989888at2759"/>
<dbReference type="Pfam" id="PF13359">
    <property type="entry name" value="DDE_Tnp_4"/>
    <property type="match status" value="1"/>
</dbReference>
<protein>
    <recommendedName>
        <fullName evidence="4">DDE Tnp4 domain-containing protein</fullName>
    </recommendedName>
</protein>
<feature type="domain" description="DDE Tnp4" evidence="4">
    <location>
        <begin position="437"/>
        <end position="592"/>
    </location>
</feature>
<dbReference type="PANTHER" id="PTHR34615">
    <property type="entry name" value="PX DOMAIN-CONTAINING PROTEIN"/>
    <property type="match status" value="1"/>
</dbReference>
<evidence type="ECO:0000256" key="3">
    <source>
        <dbReference type="SAM" id="MobiDB-lite"/>
    </source>
</evidence>
<evidence type="ECO:0000256" key="1">
    <source>
        <dbReference type="ARBA" id="ARBA00001968"/>
    </source>
</evidence>
<feature type="region of interest" description="Disordered" evidence="3">
    <location>
        <begin position="606"/>
        <end position="630"/>
    </location>
</feature>
<comment type="caution">
    <text evidence="5">The sequence shown here is derived from an EMBL/GenBank/DDBJ whole genome shotgun (WGS) entry which is preliminary data.</text>
</comment>
<sequence>MTPFVSQEYLHVARPACGEACVWRGLRVARPACGEACVWRGLRVARPACGEACVWRGLRVARPACGEACVWRGLRVARPACGEACVWRGLRVARPACCERRARAKSRDERIVTAPSGDEEQNSDIELDCIITDATTVSTGNSHAKVGNVVEDFSTFGFPEIFPTYEDDSFSVTSWPPLPEVEVVIPDTVTEENEMDESDDDNKDDDFEDPNWHLPLNVNSFTKDDVKDDILFQEQSKRDYITPDTEKKYVVLESSINKLLKSMATSKEFRHLLVLCCDANLISDEEFLVLYEMFPSKNPNFPYDEYSHLDLDNMSEAECKAEFRFDKKDLPVLAEALQIPPSFKLSQGSTVDGMEGLCMLLRRLAYPCRCGDMVPRFGSPVPVLSMATNHVIDFLYNTHGHRLTRWNNALLNPPALEIYARLVHYKGAALQNCFGFVDGTVRPIARPDQHQRVMYNGHKRVHAIKFQSLVLPNGLIANLYGPVEGKRHDAGMLAESGLLRDLEQNAFSTTGQPMCIYGDPAYPRRVNLQGPFQGATITPQMEMFNFSTSSVCVSMEWLFGDILNYFKFLDIKKNLKIGLSSIAWFISLTVCLYSGAKEMADIEVLSSESSSERSEVVSSSEEEDGGVKWG</sequence>
<organism evidence="5 6">
    <name type="scientific">Stylophora pistillata</name>
    <name type="common">Smooth cauliflower coral</name>
    <dbReference type="NCBI Taxonomy" id="50429"/>
    <lineage>
        <taxon>Eukaryota</taxon>
        <taxon>Metazoa</taxon>
        <taxon>Cnidaria</taxon>
        <taxon>Anthozoa</taxon>
        <taxon>Hexacorallia</taxon>
        <taxon>Scleractinia</taxon>
        <taxon>Astrocoeniina</taxon>
        <taxon>Pocilloporidae</taxon>
        <taxon>Stylophora</taxon>
    </lineage>
</organism>
<name>A0A2B4SIM4_STYPI</name>
<feature type="compositionally biased region" description="Acidic residues" evidence="3">
    <location>
        <begin position="189"/>
        <end position="209"/>
    </location>
</feature>
<keyword evidence="6" id="KW-1185">Reference proteome</keyword>
<gene>
    <name evidence="5" type="ORF">AWC38_SpisGene6585</name>
</gene>
<dbReference type="EMBL" id="LSMT01000078">
    <property type="protein sequence ID" value="PFX28730.1"/>
    <property type="molecule type" value="Genomic_DNA"/>
</dbReference>
<evidence type="ECO:0000256" key="2">
    <source>
        <dbReference type="ARBA" id="ARBA00022723"/>
    </source>
</evidence>
<proteinExistence type="predicted"/>
<dbReference type="PANTHER" id="PTHR34615:SF1">
    <property type="entry name" value="PX DOMAIN-CONTAINING PROTEIN"/>
    <property type="match status" value="1"/>
</dbReference>
<dbReference type="GO" id="GO:0046872">
    <property type="term" value="F:metal ion binding"/>
    <property type="evidence" value="ECO:0007669"/>
    <property type="project" value="UniProtKB-KW"/>
</dbReference>
<evidence type="ECO:0000313" key="5">
    <source>
        <dbReference type="EMBL" id="PFX28730.1"/>
    </source>
</evidence>
<dbReference type="InterPro" id="IPR027806">
    <property type="entry name" value="HARBI1_dom"/>
</dbReference>
<keyword evidence="2" id="KW-0479">Metal-binding</keyword>
<evidence type="ECO:0000313" key="6">
    <source>
        <dbReference type="Proteomes" id="UP000225706"/>
    </source>
</evidence>
<accession>A0A2B4SIM4</accession>
<comment type="cofactor">
    <cofactor evidence="1">
        <name>a divalent metal cation</name>
        <dbReference type="ChEBI" id="CHEBI:60240"/>
    </cofactor>
</comment>
<feature type="region of interest" description="Disordered" evidence="3">
    <location>
        <begin position="189"/>
        <end position="210"/>
    </location>
</feature>
<dbReference type="Proteomes" id="UP000225706">
    <property type="component" value="Unassembled WGS sequence"/>
</dbReference>
<evidence type="ECO:0000259" key="4">
    <source>
        <dbReference type="Pfam" id="PF13359"/>
    </source>
</evidence>